<protein>
    <submittedName>
        <fullName evidence="3">Uncharacterized protein</fullName>
    </submittedName>
</protein>
<evidence type="ECO:0000256" key="2">
    <source>
        <dbReference type="SAM" id="Phobius"/>
    </source>
</evidence>
<keyword evidence="2" id="KW-1133">Transmembrane helix</keyword>
<reference evidence="3" key="1">
    <citation type="journal article" date="2014" name="Int. J. Syst. Evol. Microbiol.">
        <title>Complete genome sequence of Corynebacterium casei LMG S-19264T (=DSM 44701T), isolated from a smear-ripened cheese.</title>
        <authorList>
            <consortium name="US DOE Joint Genome Institute (JGI-PGF)"/>
            <person name="Walter F."/>
            <person name="Albersmeier A."/>
            <person name="Kalinowski J."/>
            <person name="Ruckert C."/>
        </authorList>
    </citation>
    <scope>NUCLEOTIDE SEQUENCE</scope>
    <source>
        <strain evidence="3">JCM 4633</strain>
    </source>
</reference>
<accession>A0A918T9M6</accession>
<feature type="transmembrane region" description="Helical" evidence="2">
    <location>
        <begin position="58"/>
        <end position="79"/>
    </location>
</feature>
<dbReference type="EMBL" id="BMVB01000001">
    <property type="protein sequence ID" value="GHC34522.1"/>
    <property type="molecule type" value="Genomic_DNA"/>
</dbReference>
<dbReference type="AlphaFoldDB" id="A0A918T9M6"/>
<comment type="caution">
    <text evidence="3">The sequence shown here is derived from an EMBL/GenBank/DDBJ whole genome shotgun (WGS) entry which is preliminary data.</text>
</comment>
<keyword evidence="2" id="KW-0812">Transmembrane</keyword>
<gene>
    <name evidence="3" type="ORF">GCM10010507_04140</name>
</gene>
<feature type="region of interest" description="Disordered" evidence="1">
    <location>
        <begin position="90"/>
        <end position="133"/>
    </location>
</feature>
<evidence type="ECO:0000256" key="1">
    <source>
        <dbReference type="SAM" id="MobiDB-lite"/>
    </source>
</evidence>
<feature type="compositionally biased region" description="Basic residues" evidence="1">
    <location>
        <begin position="36"/>
        <end position="45"/>
    </location>
</feature>
<feature type="region of interest" description="Disordered" evidence="1">
    <location>
        <begin position="1"/>
        <end position="56"/>
    </location>
</feature>
<keyword evidence="2" id="KW-0472">Membrane</keyword>
<name>A0A918T9M6_STRCJ</name>
<evidence type="ECO:0000313" key="3">
    <source>
        <dbReference type="EMBL" id="GHC34522.1"/>
    </source>
</evidence>
<evidence type="ECO:0000313" key="4">
    <source>
        <dbReference type="Proteomes" id="UP000646244"/>
    </source>
</evidence>
<organism evidence="3 4">
    <name type="scientific">Streptomyces cinnamoneus</name>
    <name type="common">Streptoverticillium cinnamoneum</name>
    <dbReference type="NCBI Taxonomy" id="53446"/>
    <lineage>
        <taxon>Bacteria</taxon>
        <taxon>Bacillati</taxon>
        <taxon>Actinomycetota</taxon>
        <taxon>Actinomycetes</taxon>
        <taxon>Kitasatosporales</taxon>
        <taxon>Streptomycetaceae</taxon>
        <taxon>Streptomyces</taxon>
        <taxon>Streptomyces cinnamoneus group</taxon>
    </lineage>
</organism>
<proteinExistence type="predicted"/>
<reference evidence="3" key="2">
    <citation type="submission" date="2020-09" db="EMBL/GenBank/DDBJ databases">
        <authorList>
            <person name="Sun Q."/>
            <person name="Ohkuma M."/>
        </authorList>
    </citation>
    <scope>NUCLEOTIDE SEQUENCE</scope>
    <source>
        <strain evidence="3">JCM 4633</strain>
    </source>
</reference>
<sequence length="133" mass="13560">MVRSPGAGPPPQHGATVRPLPRTSAPAGHAPGGGRSRLRRARPATRPRSPCVPGSPEGALVVAVALLLPPALLCLVLALDQYEERLLKKGSAVPRHALPRRHLRAVPGPSTREPPPGAGPAAGPATPPGRDAA</sequence>
<dbReference type="Proteomes" id="UP000646244">
    <property type="component" value="Unassembled WGS sequence"/>
</dbReference>